<dbReference type="Gene3D" id="3.40.50.2020">
    <property type="match status" value="1"/>
</dbReference>
<dbReference type="NCBIfam" id="NF003549">
    <property type="entry name" value="PRK05205.1-5"/>
    <property type="match status" value="1"/>
</dbReference>
<sequence length="180" mass="20718">MIPQKRLVLSSPLLEIMISRLCQQLIENHQDFSNTVVMGLQPRGIHFAERIVKELREITGQDILLGHLDATFYRDDFRRRESPLVPNKTNVPFLIEGKKVILIDDVLASGRMVRAALDAMTAFGRPKVVELLVLIDRRYNRELPIGPDYVGMKVSTVETQRVQVEWKEQGFDADHIWLVD</sequence>
<reference evidence="3" key="1">
    <citation type="submission" date="2016-10" db="EMBL/GenBank/DDBJ databases">
        <authorList>
            <person name="Varghese N."/>
            <person name="Submissions S."/>
        </authorList>
    </citation>
    <scope>NUCLEOTIDE SEQUENCE [LARGE SCALE GENOMIC DNA]</scope>
    <source>
        <strain evidence="3">DSM 25329</strain>
    </source>
</reference>
<keyword evidence="2" id="KW-0808">Transferase</keyword>
<feature type="domain" description="Phosphoribosyltransferase" evidence="1">
    <location>
        <begin position="10"/>
        <end position="168"/>
    </location>
</feature>
<proteinExistence type="predicted"/>
<keyword evidence="3" id="KW-1185">Reference proteome</keyword>
<dbReference type="InterPro" id="IPR000836">
    <property type="entry name" value="PRTase_dom"/>
</dbReference>
<dbReference type="PANTHER" id="PTHR11608:SF0">
    <property type="entry name" value="BIFUNCTIONAL PROTEIN PYRR"/>
    <property type="match status" value="1"/>
</dbReference>
<gene>
    <name evidence="2" type="ORF">SAMN04487996_10322</name>
</gene>
<dbReference type="PANTHER" id="PTHR11608">
    <property type="entry name" value="BIFUNCTIONAL PROTEIN PYRR"/>
    <property type="match status" value="1"/>
</dbReference>
<protein>
    <submittedName>
        <fullName evidence="2">Pyrimidine operon attenuation protein / uracil phosphoribosyltransferase</fullName>
    </submittedName>
</protein>
<dbReference type="AlphaFoldDB" id="A0A1G6Z5L7"/>
<dbReference type="Proteomes" id="UP000198748">
    <property type="component" value="Unassembled WGS sequence"/>
</dbReference>
<dbReference type="Pfam" id="PF00156">
    <property type="entry name" value="Pribosyltran"/>
    <property type="match status" value="1"/>
</dbReference>
<keyword evidence="2" id="KW-0328">Glycosyltransferase</keyword>
<evidence type="ECO:0000259" key="1">
    <source>
        <dbReference type="Pfam" id="PF00156"/>
    </source>
</evidence>
<dbReference type="RefSeq" id="WP_176884896.1">
    <property type="nucleotide sequence ID" value="NZ_FNAN01000003.1"/>
</dbReference>
<dbReference type="CDD" id="cd06223">
    <property type="entry name" value="PRTases_typeI"/>
    <property type="match status" value="1"/>
</dbReference>
<organism evidence="2 3">
    <name type="scientific">Dyadobacter soli</name>
    <dbReference type="NCBI Taxonomy" id="659014"/>
    <lineage>
        <taxon>Bacteria</taxon>
        <taxon>Pseudomonadati</taxon>
        <taxon>Bacteroidota</taxon>
        <taxon>Cytophagia</taxon>
        <taxon>Cytophagales</taxon>
        <taxon>Spirosomataceae</taxon>
        <taxon>Dyadobacter</taxon>
    </lineage>
</organism>
<dbReference type="GO" id="GO:0016757">
    <property type="term" value="F:glycosyltransferase activity"/>
    <property type="evidence" value="ECO:0007669"/>
    <property type="project" value="UniProtKB-KW"/>
</dbReference>
<dbReference type="STRING" id="659014.SAMN04487996_10322"/>
<accession>A0A1G6Z5L7</accession>
<dbReference type="InterPro" id="IPR029057">
    <property type="entry name" value="PRTase-like"/>
</dbReference>
<dbReference type="EMBL" id="FNAN01000003">
    <property type="protein sequence ID" value="SDD97742.1"/>
    <property type="molecule type" value="Genomic_DNA"/>
</dbReference>
<evidence type="ECO:0000313" key="3">
    <source>
        <dbReference type="Proteomes" id="UP000198748"/>
    </source>
</evidence>
<name>A0A1G6Z5L7_9BACT</name>
<evidence type="ECO:0000313" key="2">
    <source>
        <dbReference type="EMBL" id="SDD97742.1"/>
    </source>
</evidence>
<dbReference type="InterPro" id="IPR050137">
    <property type="entry name" value="PyrR_bifunctional"/>
</dbReference>
<dbReference type="SUPFAM" id="SSF53271">
    <property type="entry name" value="PRTase-like"/>
    <property type="match status" value="1"/>
</dbReference>